<organism evidence="3 4">
    <name type="scientific">Prorocentrum cordatum</name>
    <dbReference type="NCBI Taxonomy" id="2364126"/>
    <lineage>
        <taxon>Eukaryota</taxon>
        <taxon>Sar</taxon>
        <taxon>Alveolata</taxon>
        <taxon>Dinophyceae</taxon>
        <taxon>Prorocentrales</taxon>
        <taxon>Prorocentraceae</taxon>
        <taxon>Prorocentrum</taxon>
    </lineage>
</organism>
<dbReference type="EMBL" id="CAUYUJ010020516">
    <property type="protein sequence ID" value="CAK0898866.1"/>
    <property type="molecule type" value="Genomic_DNA"/>
</dbReference>
<evidence type="ECO:0000313" key="3">
    <source>
        <dbReference type="EMBL" id="CAK0898866.1"/>
    </source>
</evidence>
<feature type="transmembrane region" description="Helical" evidence="2">
    <location>
        <begin position="49"/>
        <end position="68"/>
    </location>
</feature>
<reference evidence="3" key="1">
    <citation type="submission" date="2023-10" db="EMBL/GenBank/DDBJ databases">
        <authorList>
            <person name="Chen Y."/>
            <person name="Shah S."/>
            <person name="Dougan E. K."/>
            <person name="Thang M."/>
            <person name="Chan C."/>
        </authorList>
    </citation>
    <scope>NUCLEOTIDE SEQUENCE [LARGE SCALE GENOMIC DNA]</scope>
</reference>
<keyword evidence="2" id="KW-1133">Transmembrane helix</keyword>
<sequence>MPVAQGWKRISDIPSAPRDEQEADIILDNVGPSGECPAARWRATCPLQAAFGALLLACILAATAGAIATRGPHAVWRSSDPAHLRRLNKGDQPVDWSRNPFLRRVGEGDIADDITAAFSVRGGSAAPPAGSGAGRPTFSVGSFLSEGGGADGTAEAQGDEESRAALPREEPRDERSFGWAFPKAGSAADGERDHRAFEKLIEDLPSSRRLARGAFS</sequence>
<dbReference type="Proteomes" id="UP001189429">
    <property type="component" value="Unassembled WGS sequence"/>
</dbReference>
<accession>A0ABN9XH20</accession>
<protein>
    <submittedName>
        <fullName evidence="3">Uncharacterized protein</fullName>
    </submittedName>
</protein>
<keyword evidence="4" id="KW-1185">Reference proteome</keyword>
<comment type="caution">
    <text evidence="3">The sequence shown here is derived from an EMBL/GenBank/DDBJ whole genome shotgun (WGS) entry which is preliminary data.</text>
</comment>
<proteinExistence type="predicted"/>
<keyword evidence="2" id="KW-0472">Membrane</keyword>
<feature type="compositionally biased region" description="Basic and acidic residues" evidence="1">
    <location>
        <begin position="160"/>
        <end position="176"/>
    </location>
</feature>
<feature type="region of interest" description="Disordered" evidence="1">
    <location>
        <begin position="123"/>
        <end position="192"/>
    </location>
</feature>
<keyword evidence="2" id="KW-0812">Transmembrane</keyword>
<name>A0ABN9XH20_9DINO</name>
<gene>
    <name evidence="3" type="ORF">PCOR1329_LOCUS76538</name>
</gene>
<evidence type="ECO:0000313" key="4">
    <source>
        <dbReference type="Proteomes" id="UP001189429"/>
    </source>
</evidence>
<evidence type="ECO:0000256" key="2">
    <source>
        <dbReference type="SAM" id="Phobius"/>
    </source>
</evidence>
<evidence type="ECO:0000256" key="1">
    <source>
        <dbReference type="SAM" id="MobiDB-lite"/>
    </source>
</evidence>